<dbReference type="SUPFAM" id="SSF48452">
    <property type="entry name" value="TPR-like"/>
    <property type="match status" value="1"/>
</dbReference>
<evidence type="ECO:0000256" key="3">
    <source>
        <dbReference type="ARBA" id="ARBA00022989"/>
    </source>
</evidence>
<dbReference type="GO" id="GO:0008270">
    <property type="term" value="F:zinc ion binding"/>
    <property type="evidence" value="ECO:0007669"/>
    <property type="project" value="UniProtKB-KW"/>
</dbReference>
<feature type="transmembrane region" description="Helical" evidence="5">
    <location>
        <begin position="636"/>
        <end position="660"/>
    </location>
</feature>
<protein>
    <submittedName>
        <fullName evidence="7">DUF1282 domain-containing protein</fullName>
    </submittedName>
</protein>
<dbReference type="Gene3D" id="1.25.40.10">
    <property type="entry name" value="Tetratricopeptide repeat domain"/>
    <property type="match status" value="1"/>
</dbReference>
<dbReference type="Pfam" id="PF04893">
    <property type="entry name" value="Yip1"/>
    <property type="match status" value="1"/>
</dbReference>
<evidence type="ECO:0000259" key="6">
    <source>
        <dbReference type="Pfam" id="PF04893"/>
    </source>
</evidence>
<keyword evidence="2 5" id="KW-0812">Transmembrane</keyword>
<dbReference type="Proteomes" id="UP000315938">
    <property type="component" value="Unassembled WGS sequence"/>
</dbReference>
<dbReference type="PANTHER" id="PTHR24104:SF25">
    <property type="entry name" value="PROTEIN LIN-41"/>
    <property type="match status" value="1"/>
</dbReference>
<keyword evidence="4 5" id="KW-0472">Membrane</keyword>
<comment type="caution">
    <text evidence="7">The sequence shown here is derived from an EMBL/GenBank/DDBJ whole genome shotgun (WGS) entry which is preliminary data.</text>
</comment>
<evidence type="ECO:0000256" key="5">
    <source>
        <dbReference type="SAM" id="Phobius"/>
    </source>
</evidence>
<dbReference type="GO" id="GO:0016020">
    <property type="term" value="C:membrane"/>
    <property type="evidence" value="ECO:0007669"/>
    <property type="project" value="UniProtKB-SubCell"/>
</dbReference>
<dbReference type="EMBL" id="VKID01000001">
    <property type="protein sequence ID" value="TRX99832.1"/>
    <property type="molecule type" value="Genomic_DNA"/>
</dbReference>
<feature type="transmembrane region" description="Helical" evidence="5">
    <location>
        <begin position="538"/>
        <end position="560"/>
    </location>
</feature>
<dbReference type="PANTHER" id="PTHR24104">
    <property type="entry name" value="E3 UBIQUITIN-PROTEIN LIGASE NHLRC1-RELATED"/>
    <property type="match status" value="1"/>
</dbReference>
<accession>A0A553II06</accession>
<feature type="transmembrane region" description="Helical" evidence="5">
    <location>
        <begin position="507"/>
        <end position="532"/>
    </location>
</feature>
<dbReference type="AlphaFoldDB" id="A0A553II06"/>
<feature type="transmembrane region" description="Helical" evidence="5">
    <location>
        <begin position="603"/>
        <end position="624"/>
    </location>
</feature>
<dbReference type="Gene3D" id="2.120.10.30">
    <property type="entry name" value="TolB, C-terminal domain"/>
    <property type="match status" value="1"/>
</dbReference>
<reference evidence="7 8" key="1">
    <citation type="submission" date="2019-07" db="EMBL/GenBank/DDBJ databases">
        <title>Genome sequence of Acholeplasma laidlawii strain with increased resistance to erythromycin.</title>
        <authorList>
            <person name="Medvedeva E.S."/>
            <person name="Baranova N.B."/>
            <person name="Siniagina M.N."/>
            <person name="Mouzykantov A."/>
            <person name="Chernova O.A."/>
            <person name="Chernov V.M."/>
        </authorList>
    </citation>
    <scope>NUCLEOTIDE SEQUENCE [LARGE SCALE GENOMIC DNA]</scope>
    <source>
        <strain evidence="7 8">PG8REry</strain>
    </source>
</reference>
<gene>
    <name evidence="7" type="ORF">FNV44_01990</name>
</gene>
<dbReference type="InterPro" id="IPR050952">
    <property type="entry name" value="TRIM-NHL_E3_ligases"/>
</dbReference>
<evidence type="ECO:0000313" key="7">
    <source>
        <dbReference type="EMBL" id="TRX99832.1"/>
    </source>
</evidence>
<dbReference type="InterPro" id="IPR011990">
    <property type="entry name" value="TPR-like_helical_dom_sf"/>
</dbReference>
<proteinExistence type="predicted"/>
<sequence>MMKNTKRIITILLFIVAFIVIYATPVFASAATSYTLTLNAKGEFVRTQDAYLPLRTTMELNLNKPEDMMFDDDGFLWIADTGNMRILKYDSVTNELLFELTYPEFLAPKGLYISSRGLYVADSAAKAVFRFDLDGTFIEKFERPDSLSFGETSFEPSKIAVDNRGNLYIYGEGVSNGIIQLSNIGEFLGFFTTNKIRLSVVQQFQKLILTPEQFDNLLARSPQTFSSIFIDDNSMVYTTTMSTYFNAVKKHNTQGGNIFKRMISFDDARDIYVDKEGIVYAGMQSGAIFVYDQTGDFIFYFGASNSDISSNQDISGVFQRLSSIAVRDDGVIFALDDAKSFLQSFEPTAYAKEIYRVINLYEDRLYQEAIDAWSEVLNLNQMSVIAHNNIAKSYLQLQDYESAMHHFELAGNRTGYSEASWEVRNLVIQSYLGIFIIALIFIYFSNLVLHKVDKKTGKVTQFTQPIKKSFDKPILRELSFMFKVMRKPIDSFEDLKHGHQGSFRATLILYVAIFITFIFFNTSKGFIYQYILVEDIDITALVLGFTAVTLLFVICNYLDTSINDGIGKLKQIFMMFVYALGPLFLALLLVTLLSHVLTYNEVFFLDFIMTFGTIWSFILIYLGISEIHEYSGKETIRSIFMSLLFAIIIVVVLIIIITMWQQLYLFLDAIIKELIRNVFN</sequence>
<comment type="subcellular location">
    <subcellularLocation>
        <location evidence="1">Membrane</location>
        <topology evidence="1">Multi-pass membrane protein</topology>
    </subcellularLocation>
</comment>
<dbReference type="CDD" id="cd05819">
    <property type="entry name" value="NHL"/>
    <property type="match status" value="1"/>
</dbReference>
<dbReference type="SUPFAM" id="SSF101898">
    <property type="entry name" value="NHL repeat"/>
    <property type="match status" value="1"/>
</dbReference>
<dbReference type="RefSeq" id="WP_064212089.1">
    <property type="nucleotide sequence ID" value="NZ_JACAOE010000001.1"/>
</dbReference>
<feature type="transmembrane region" description="Helical" evidence="5">
    <location>
        <begin position="572"/>
        <end position="597"/>
    </location>
</feature>
<keyword evidence="3 5" id="KW-1133">Transmembrane helix</keyword>
<dbReference type="InterPro" id="IPR011042">
    <property type="entry name" value="6-blade_b-propeller_TolB-like"/>
</dbReference>
<evidence type="ECO:0000256" key="4">
    <source>
        <dbReference type="ARBA" id="ARBA00023136"/>
    </source>
</evidence>
<evidence type="ECO:0000313" key="8">
    <source>
        <dbReference type="Proteomes" id="UP000315938"/>
    </source>
</evidence>
<name>A0A553II06_ACHLA</name>
<dbReference type="InterPro" id="IPR006977">
    <property type="entry name" value="Yip1_dom"/>
</dbReference>
<evidence type="ECO:0000256" key="2">
    <source>
        <dbReference type="ARBA" id="ARBA00022692"/>
    </source>
</evidence>
<organism evidence="7 8">
    <name type="scientific">Acholeplasma laidlawii</name>
    <dbReference type="NCBI Taxonomy" id="2148"/>
    <lineage>
        <taxon>Bacteria</taxon>
        <taxon>Bacillati</taxon>
        <taxon>Mycoplasmatota</taxon>
        <taxon>Mollicutes</taxon>
        <taxon>Acholeplasmatales</taxon>
        <taxon>Acholeplasmataceae</taxon>
        <taxon>Acholeplasma</taxon>
    </lineage>
</organism>
<feature type="domain" description="Yip1" evidence="6">
    <location>
        <begin position="482"/>
        <end position="653"/>
    </location>
</feature>
<feature type="transmembrane region" description="Helical" evidence="5">
    <location>
        <begin position="430"/>
        <end position="449"/>
    </location>
</feature>
<evidence type="ECO:0000256" key="1">
    <source>
        <dbReference type="ARBA" id="ARBA00004141"/>
    </source>
</evidence>